<dbReference type="RefSeq" id="WP_124965527.1">
    <property type="nucleotide sequence ID" value="NZ_RRAZ01000020.1"/>
</dbReference>
<accession>A0A3P3DGL0</accession>
<dbReference type="Pfam" id="PF13692">
    <property type="entry name" value="Glyco_trans_1_4"/>
    <property type="match status" value="1"/>
</dbReference>
<gene>
    <name evidence="2" type="ORF">EG244_13540</name>
</gene>
<dbReference type="GO" id="GO:0016757">
    <property type="term" value="F:glycosyltransferase activity"/>
    <property type="evidence" value="ECO:0007669"/>
    <property type="project" value="UniProtKB-ARBA"/>
</dbReference>
<evidence type="ECO:0000259" key="1">
    <source>
        <dbReference type="Pfam" id="PF13579"/>
    </source>
</evidence>
<name>A0A3P3DGL0_9RHOB</name>
<dbReference type="InterPro" id="IPR028098">
    <property type="entry name" value="Glyco_trans_4-like_N"/>
</dbReference>
<dbReference type="Gene3D" id="3.40.50.2000">
    <property type="entry name" value="Glycogen Phosphorylase B"/>
    <property type="match status" value="2"/>
</dbReference>
<dbReference type="OrthoDB" id="185319at2"/>
<dbReference type="Pfam" id="PF13579">
    <property type="entry name" value="Glyco_trans_4_4"/>
    <property type="match status" value="1"/>
</dbReference>
<evidence type="ECO:0000313" key="2">
    <source>
        <dbReference type="EMBL" id="RRH72974.1"/>
    </source>
</evidence>
<dbReference type="PANTHER" id="PTHR12526:SF609">
    <property type="entry name" value="LIPOPOLYSACCHARIDE BIOSYNTHESIS PROTEIN"/>
    <property type="match status" value="1"/>
</dbReference>
<keyword evidence="2" id="KW-0808">Transferase</keyword>
<dbReference type="EMBL" id="RRAZ01000020">
    <property type="protein sequence ID" value="RRH72974.1"/>
    <property type="molecule type" value="Genomic_DNA"/>
</dbReference>
<evidence type="ECO:0000313" key="3">
    <source>
        <dbReference type="Proteomes" id="UP000282125"/>
    </source>
</evidence>
<dbReference type="Proteomes" id="UP000282125">
    <property type="component" value="Unassembled WGS sequence"/>
</dbReference>
<organism evidence="2 3">
    <name type="scientific">Falsigemmobacter faecalis</name>
    <dbReference type="NCBI Taxonomy" id="2488730"/>
    <lineage>
        <taxon>Bacteria</taxon>
        <taxon>Pseudomonadati</taxon>
        <taxon>Pseudomonadota</taxon>
        <taxon>Alphaproteobacteria</taxon>
        <taxon>Rhodobacterales</taxon>
        <taxon>Paracoccaceae</taxon>
        <taxon>Falsigemmobacter</taxon>
    </lineage>
</organism>
<dbReference type="SUPFAM" id="SSF53756">
    <property type="entry name" value="UDP-Glycosyltransferase/glycogen phosphorylase"/>
    <property type="match status" value="1"/>
</dbReference>
<protein>
    <submittedName>
        <fullName evidence="2">Glycosyltransferase WbuB</fullName>
    </submittedName>
</protein>
<dbReference type="CDD" id="cd03794">
    <property type="entry name" value="GT4_WbuB-like"/>
    <property type="match status" value="1"/>
</dbReference>
<sequence length="399" mass="44302">MRLVLIADCFPPLRTSGAVQIRDLTRALVGQGHEVTVLLPGTDQPEAWRQEEVDGACILRLKTPPTKDISYFRRTLAELIMPYAMARNFARSPLAQRRFDGVIWYSPSIFFAPLVRRLKRRSGCQSYLILRDIFPDWAADLGLLRRQSLPFRALSAVARAQYRAADVIGVQARGNLAWLRDLPPRTRAEVLQNWLGEAASAPAPARMDLSPLAGRKIFLYAGNMGVAQGLDVVIDLARALQHREDVGFLFVGRGSEVAQLRRLAGGLPNVLFHGETDPDEIPGLCARCSAGLVVLDPRHRTHNIPGKFLAYMQSGLPVLACVNPGNDLATIIRSERVGQVVEHRDLAALQRRAGELLEEILRDPELPNRCRALSRRDHTAHRAAEQISQALAVGQPKRK</sequence>
<proteinExistence type="predicted"/>
<dbReference type="AlphaFoldDB" id="A0A3P3DGL0"/>
<feature type="domain" description="Glycosyltransferase subfamily 4-like N-terminal" evidence="1">
    <location>
        <begin position="18"/>
        <end position="194"/>
    </location>
</feature>
<keyword evidence="3" id="KW-1185">Reference proteome</keyword>
<comment type="caution">
    <text evidence="2">The sequence shown here is derived from an EMBL/GenBank/DDBJ whole genome shotgun (WGS) entry which is preliminary data.</text>
</comment>
<dbReference type="PANTHER" id="PTHR12526">
    <property type="entry name" value="GLYCOSYLTRANSFERASE"/>
    <property type="match status" value="1"/>
</dbReference>
<reference evidence="2 3" key="1">
    <citation type="submission" date="2018-11" db="EMBL/GenBank/DDBJ databases">
        <title>Gemmobacter sp. nov., YIM 102744-1 draft genome.</title>
        <authorList>
            <person name="Li G."/>
            <person name="Jiang Y."/>
        </authorList>
    </citation>
    <scope>NUCLEOTIDE SEQUENCE [LARGE SCALE GENOMIC DNA]</scope>
    <source>
        <strain evidence="2 3">YIM 102744-1</strain>
    </source>
</reference>